<sequence length="375" mass="44416">MVADVFEVSALAVEASIYVHYHYTKLLHSAEDVMPTVFTQNHLLDFYYHLQGKRQRKKRVPLDEEYFAMRERAGLQRIYDGKLRTYLIQSIAVQHETAMKNCVCVHLFDRVVRYLYLKHERKAPKWVWTCRVYEELFSRDRLTVRSLEICEMFDAFGLPADYRGFADAENNWWSLVPFSHRLATWFERNGSRSFSVFPVFRPGPKHLRYNARALHELLRSVKPSECTSDIYDFMNNTPTYWWRYFNLSGRRYGRLDPQTNAITAHRDRTKFGMSFTTNGAYCCVAMERFEPKNNDSIGPKSKRSKRKQTDDRDPVDLSKFSGFLGLDPGVVNYVGACYLDNVDRKRNYTLKTAKFKQFECKERIIKRRREKLIGR</sequence>
<evidence type="ECO:0000313" key="2">
    <source>
        <dbReference type="EMBL" id="CAI6354810.1"/>
    </source>
</evidence>
<reference evidence="2 3" key="1">
    <citation type="submission" date="2023-01" db="EMBL/GenBank/DDBJ databases">
        <authorList>
            <person name="Whitehead M."/>
        </authorList>
    </citation>
    <scope>NUCLEOTIDE SEQUENCE [LARGE SCALE GENOMIC DNA]</scope>
</reference>
<name>A0AAV0WFJ4_9HEMI</name>
<comment type="caution">
    <text evidence="2">The sequence shown here is derived from an EMBL/GenBank/DDBJ whole genome shotgun (WGS) entry which is preliminary data.</text>
</comment>
<protein>
    <submittedName>
        <fullName evidence="2">Uncharacterized protein</fullName>
    </submittedName>
</protein>
<dbReference type="EMBL" id="CARXXK010000002">
    <property type="protein sequence ID" value="CAI6354810.1"/>
    <property type="molecule type" value="Genomic_DNA"/>
</dbReference>
<keyword evidence="3" id="KW-1185">Reference proteome</keyword>
<feature type="region of interest" description="Disordered" evidence="1">
    <location>
        <begin position="293"/>
        <end position="313"/>
    </location>
</feature>
<gene>
    <name evidence="2" type="ORF">MEUPH1_LOCUS10749</name>
</gene>
<evidence type="ECO:0000313" key="3">
    <source>
        <dbReference type="Proteomes" id="UP001160148"/>
    </source>
</evidence>
<dbReference type="Proteomes" id="UP001160148">
    <property type="component" value="Unassembled WGS sequence"/>
</dbReference>
<proteinExistence type="predicted"/>
<organism evidence="2 3">
    <name type="scientific">Macrosiphum euphorbiae</name>
    <name type="common">potato aphid</name>
    <dbReference type="NCBI Taxonomy" id="13131"/>
    <lineage>
        <taxon>Eukaryota</taxon>
        <taxon>Metazoa</taxon>
        <taxon>Ecdysozoa</taxon>
        <taxon>Arthropoda</taxon>
        <taxon>Hexapoda</taxon>
        <taxon>Insecta</taxon>
        <taxon>Pterygota</taxon>
        <taxon>Neoptera</taxon>
        <taxon>Paraneoptera</taxon>
        <taxon>Hemiptera</taxon>
        <taxon>Sternorrhyncha</taxon>
        <taxon>Aphidomorpha</taxon>
        <taxon>Aphidoidea</taxon>
        <taxon>Aphididae</taxon>
        <taxon>Macrosiphini</taxon>
        <taxon>Macrosiphum</taxon>
    </lineage>
</organism>
<accession>A0AAV0WFJ4</accession>
<dbReference type="AlphaFoldDB" id="A0AAV0WFJ4"/>
<evidence type="ECO:0000256" key="1">
    <source>
        <dbReference type="SAM" id="MobiDB-lite"/>
    </source>
</evidence>